<evidence type="ECO:0000256" key="2">
    <source>
        <dbReference type="ARBA" id="ARBA00009749"/>
    </source>
</evidence>
<dbReference type="GO" id="GO:0046872">
    <property type="term" value="F:metal ion binding"/>
    <property type="evidence" value="ECO:0007669"/>
    <property type="project" value="UniProtKB-KW"/>
</dbReference>
<evidence type="ECO:0000313" key="9">
    <source>
        <dbReference type="EMBL" id="BAU54792.1"/>
    </source>
</evidence>
<dbReference type="SUPFAM" id="SSF54631">
    <property type="entry name" value="CBS-domain pair"/>
    <property type="match status" value="1"/>
</dbReference>
<dbReference type="Gene3D" id="3.10.580.10">
    <property type="entry name" value="CBS-domain"/>
    <property type="match status" value="1"/>
</dbReference>
<evidence type="ECO:0000256" key="6">
    <source>
        <dbReference type="ARBA" id="ARBA00022989"/>
    </source>
</evidence>
<dbReference type="PANTHER" id="PTHR43773:SF1">
    <property type="entry name" value="MAGNESIUM TRANSPORTER MGTE"/>
    <property type="match status" value="1"/>
</dbReference>
<dbReference type="Gene3D" id="1.25.60.10">
    <property type="entry name" value="MgtE N-terminal domain-like"/>
    <property type="match status" value="1"/>
</dbReference>
<dbReference type="SMART" id="SM00924">
    <property type="entry name" value="MgtE_N"/>
    <property type="match status" value="1"/>
</dbReference>
<dbReference type="InterPro" id="IPR006667">
    <property type="entry name" value="SLC41_membr_dom"/>
</dbReference>
<evidence type="ECO:0000256" key="4">
    <source>
        <dbReference type="ARBA" id="ARBA00022692"/>
    </source>
</evidence>
<gene>
    <name evidence="9" type="ORF">MgSA37_02970</name>
</gene>
<dbReference type="EMBL" id="AP017313">
    <property type="protein sequence ID" value="BAU54792.1"/>
    <property type="molecule type" value="Genomic_DNA"/>
</dbReference>
<dbReference type="SUPFAM" id="SSF161093">
    <property type="entry name" value="MgtE membrane domain-like"/>
    <property type="match status" value="1"/>
</dbReference>
<keyword evidence="8" id="KW-1003">Cell membrane</keyword>
<proteinExistence type="inferred from homology"/>
<dbReference type="InterPro" id="IPR038076">
    <property type="entry name" value="MgtE_N_sf"/>
</dbReference>
<reference evidence="9 10" key="1">
    <citation type="submission" date="2015-12" db="EMBL/GenBank/DDBJ databases">
        <title>Genome sequence of Mucilaginibacter gotjawali.</title>
        <authorList>
            <person name="Lee J.S."/>
            <person name="Lee K.C."/>
            <person name="Kim K.K."/>
            <person name="Lee B.W."/>
        </authorList>
    </citation>
    <scope>NUCLEOTIDE SEQUENCE [LARGE SCALE GENOMIC DNA]</scope>
    <source>
        <strain evidence="9 10">SA3-7</strain>
    </source>
</reference>
<keyword evidence="7 8" id="KW-0472">Membrane</keyword>
<keyword evidence="3 8" id="KW-0813">Transport</keyword>
<dbReference type="AlphaFoldDB" id="A0A110B3M7"/>
<dbReference type="InterPro" id="IPR006668">
    <property type="entry name" value="Mg_transptr_MgtE_intracell_dom"/>
</dbReference>
<keyword evidence="10" id="KW-1185">Reference proteome</keyword>
<dbReference type="InterPro" id="IPR046342">
    <property type="entry name" value="CBS_dom_sf"/>
</dbReference>
<dbReference type="RefSeq" id="WP_096352865.1">
    <property type="nucleotide sequence ID" value="NZ_AP017313.1"/>
</dbReference>
<protein>
    <recommendedName>
        <fullName evidence="8">Magnesium transporter MgtE</fullName>
    </recommendedName>
</protein>
<sequence>MQSFEIDKTDLLRIETALQGNDAELESVLKEYHASEIALLFERLPQEAKERIINILPTDIASEVISEMDEEHRPGELLINLDPEKRQEIVEELDYDDATDIISQLDEDEQQEILEDLDEEDAESIRALMKYPEDTAGGIMNSEIVKVNINLEKKDALDEIIRQSEEMEEFYTVYVVDDHDILQGILSIKNILKAKADAHVRELVNTDFVFVKAEMDQEDVAGLISQYNLTTIPVVDDNMKLLGRVTVDDIIDVMEQESTEDILKFSGVSEDEELSGNWKDAVKSRLPWLVINLATAYLAASVIRHFDSTVTLIAPIAAYMTIIAGMGGNAATQALAVTVRRISLNDLTDKQSYNAVLKEFLVGLLNGAANGLIVFFIAWFYDSDPMLGLVLFLAMTGNLVVAGLTGASIPLILKRVGIDPAVASSIIITTFTDCAGFFLPLWFASKLLLDSHHHLIHH</sequence>
<comment type="similarity">
    <text evidence="2 8">Belongs to the SLC41A transporter family.</text>
</comment>
<comment type="subunit">
    <text evidence="8">Homodimer.</text>
</comment>
<dbReference type="Gene3D" id="1.10.357.20">
    <property type="entry name" value="SLC41 divalent cation transporters, integral membrane domain"/>
    <property type="match status" value="1"/>
</dbReference>
<feature type="transmembrane region" description="Helical" evidence="8">
    <location>
        <begin position="286"/>
        <end position="306"/>
    </location>
</feature>
<dbReference type="GO" id="GO:0005886">
    <property type="term" value="C:plasma membrane"/>
    <property type="evidence" value="ECO:0007669"/>
    <property type="project" value="UniProtKB-SubCell"/>
</dbReference>
<evidence type="ECO:0000256" key="3">
    <source>
        <dbReference type="ARBA" id="ARBA00022448"/>
    </source>
</evidence>
<keyword evidence="5 8" id="KW-0460">Magnesium</keyword>
<dbReference type="CDD" id="cd04606">
    <property type="entry name" value="CBS_pair_Mg_transporter"/>
    <property type="match status" value="1"/>
</dbReference>
<comment type="function">
    <text evidence="8">Acts as a magnesium transporter.</text>
</comment>
<dbReference type="Pfam" id="PF00571">
    <property type="entry name" value="CBS"/>
    <property type="match status" value="2"/>
</dbReference>
<dbReference type="Pfam" id="PF03448">
    <property type="entry name" value="MgtE_N"/>
    <property type="match status" value="1"/>
</dbReference>
<feature type="transmembrane region" description="Helical" evidence="8">
    <location>
        <begin position="360"/>
        <end position="381"/>
    </location>
</feature>
<dbReference type="Pfam" id="PF01769">
    <property type="entry name" value="MgtE"/>
    <property type="match status" value="1"/>
</dbReference>
<dbReference type="NCBIfam" id="TIGR00400">
    <property type="entry name" value="mgtE"/>
    <property type="match status" value="1"/>
</dbReference>
<keyword evidence="8" id="KW-0479">Metal-binding</keyword>
<dbReference type="OrthoDB" id="9790355at2"/>
<dbReference type="Proteomes" id="UP000218263">
    <property type="component" value="Chromosome"/>
</dbReference>
<dbReference type="PANTHER" id="PTHR43773">
    <property type="entry name" value="MAGNESIUM TRANSPORTER MGTE"/>
    <property type="match status" value="1"/>
</dbReference>
<dbReference type="KEGG" id="mgot:MgSA37_02970"/>
<keyword evidence="6 8" id="KW-1133">Transmembrane helix</keyword>
<dbReference type="SMART" id="SM00116">
    <property type="entry name" value="CBS"/>
    <property type="match status" value="2"/>
</dbReference>
<comment type="subcellular location">
    <subcellularLocation>
        <location evidence="8">Cell membrane</location>
        <topology evidence="8">Multi-pass membrane protein</topology>
    </subcellularLocation>
    <subcellularLocation>
        <location evidence="1">Membrane</location>
        <topology evidence="1">Multi-pass membrane protein</topology>
    </subcellularLocation>
</comment>
<evidence type="ECO:0000256" key="7">
    <source>
        <dbReference type="ARBA" id="ARBA00023136"/>
    </source>
</evidence>
<dbReference type="GO" id="GO:0015095">
    <property type="term" value="F:magnesium ion transmembrane transporter activity"/>
    <property type="evidence" value="ECO:0007669"/>
    <property type="project" value="UniProtKB-UniRule"/>
</dbReference>
<dbReference type="InterPro" id="IPR036739">
    <property type="entry name" value="SLC41_membr_dom_sf"/>
</dbReference>
<dbReference type="InterPro" id="IPR006669">
    <property type="entry name" value="MgtE_transporter"/>
</dbReference>
<name>A0A110B3M7_9SPHI</name>
<dbReference type="PROSITE" id="PS51371">
    <property type="entry name" value="CBS"/>
    <property type="match status" value="2"/>
</dbReference>
<dbReference type="SUPFAM" id="SSF158791">
    <property type="entry name" value="MgtE N-terminal domain-like"/>
    <property type="match status" value="1"/>
</dbReference>
<feature type="transmembrane region" description="Helical" evidence="8">
    <location>
        <begin position="387"/>
        <end position="409"/>
    </location>
</feature>
<evidence type="ECO:0000313" key="10">
    <source>
        <dbReference type="Proteomes" id="UP000218263"/>
    </source>
</evidence>
<accession>A0A110B3M7</accession>
<evidence type="ECO:0000256" key="5">
    <source>
        <dbReference type="ARBA" id="ARBA00022842"/>
    </source>
</evidence>
<feature type="transmembrane region" description="Helical" evidence="8">
    <location>
        <begin position="421"/>
        <end position="443"/>
    </location>
</feature>
<organism evidence="9 10">
    <name type="scientific">Mucilaginibacter gotjawali</name>
    <dbReference type="NCBI Taxonomy" id="1550579"/>
    <lineage>
        <taxon>Bacteria</taxon>
        <taxon>Pseudomonadati</taxon>
        <taxon>Bacteroidota</taxon>
        <taxon>Sphingobacteriia</taxon>
        <taxon>Sphingobacteriales</taxon>
        <taxon>Sphingobacteriaceae</taxon>
        <taxon>Mucilaginibacter</taxon>
    </lineage>
</organism>
<dbReference type="InterPro" id="IPR000644">
    <property type="entry name" value="CBS_dom"/>
</dbReference>
<evidence type="ECO:0000256" key="8">
    <source>
        <dbReference type="RuleBase" id="RU362011"/>
    </source>
</evidence>
<keyword evidence="4 8" id="KW-0812">Transmembrane</keyword>
<evidence type="ECO:0000256" key="1">
    <source>
        <dbReference type="ARBA" id="ARBA00004141"/>
    </source>
</evidence>
<feature type="transmembrane region" description="Helical" evidence="8">
    <location>
        <begin position="312"/>
        <end position="339"/>
    </location>
</feature>